<evidence type="ECO:0000256" key="1">
    <source>
        <dbReference type="SAM" id="Phobius"/>
    </source>
</evidence>
<protein>
    <submittedName>
        <fullName evidence="2">Uncharacterized protein</fullName>
    </submittedName>
</protein>
<keyword evidence="1" id="KW-0472">Membrane</keyword>
<keyword evidence="1" id="KW-0812">Transmembrane</keyword>
<evidence type="ECO:0000313" key="2">
    <source>
        <dbReference type="EMBL" id="CAK7217536.1"/>
    </source>
</evidence>
<gene>
    <name evidence="2" type="ORF">SCUCBS95973_003188</name>
</gene>
<keyword evidence="1" id="KW-1133">Transmembrane helix</keyword>
<reference evidence="2 3" key="1">
    <citation type="submission" date="2024-01" db="EMBL/GenBank/DDBJ databases">
        <authorList>
            <person name="Allen C."/>
            <person name="Tagirdzhanova G."/>
        </authorList>
    </citation>
    <scope>NUCLEOTIDE SEQUENCE [LARGE SCALE GENOMIC DNA]</scope>
</reference>
<proteinExistence type="predicted"/>
<feature type="transmembrane region" description="Helical" evidence="1">
    <location>
        <begin position="28"/>
        <end position="49"/>
    </location>
</feature>
<accession>A0ABP0BEA6</accession>
<dbReference type="EMBL" id="CAWUHB010000013">
    <property type="protein sequence ID" value="CAK7217536.1"/>
    <property type="molecule type" value="Genomic_DNA"/>
</dbReference>
<dbReference type="Proteomes" id="UP001642405">
    <property type="component" value="Unassembled WGS sequence"/>
</dbReference>
<sequence>MADEPRPKRYRIGIARLYTEPTPSEDHFGLVVVCGTAVCLWPMASVTYGRPVMISDVARGYVLDVKSTTSASWLDLA</sequence>
<keyword evidence="3" id="KW-1185">Reference proteome</keyword>
<evidence type="ECO:0000313" key="3">
    <source>
        <dbReference type="Proteomes" id="UP001642405"/>
    </source>
</evidence>
<comment type="caution">
    <text evidence="2">The sequence shown here is derived from an EMBL/GenBank/DDBJ whole genome shotgun (WGS) entry which is preliminary data.</text>
</comment>
<name>A0ABP0BEA6_9PEZI</name>
<organism evidence="2 3">
    <name type="scientific">Sporothrix curviconia</name>
    <dbReference type="NCBI Taxonomy" id="1260050"/>
    <lineage>
        <taxon>Eukaryota</taxon>
        <taxon>Fungi</taxon>
        <taxon>Dikarya</taxon>
        <taxon>Ascomycota</taxon>
        <taxon>Pezizomycotina</taxon>
        <taxon>Sordariomycetes</taxon>
        <taxon>Sordariomycetidae</taxon>
        <taxon>Ophiostomatales</taxon>
        <taxon>Ophiostomataceae</taxon>
        <taxon>Sporothrix</taxon>
    </lineage>
</organism>